<protein>
    <submittedName>
        <fullName evidence="1">Uncharacterized protein</fullName>
    </submittedName>
</protein>
<dbReference type="RefSeq" id="WP_279641416.1">
    <property type="nucleotide sequence ID" value="NZ_JAOCAE010000006.1"/>
</dbReference>
<sequence length="104" mass="11504">MELQEALQKIKAEKGRASNYLQINLGYNTNILLPYKDGMVFIGSLEKAEQVETPYSSPPVVKGLDSSTIDIKVVSENEYLRYKVAQLMGVPLSEVPSLELTQAA</sequence>
<organism evidence="1 2">
    <name type="scientific">Stutzerimonas stutzeri</name>
    <name type="common">Pseudomonas stutzeri</name>
    <dbReference type="NCBI Taxonomy" id="316"/>
    <lineage>
        <taxon>Bacteria</taxon>
        <taxon>Pseudomonadati</taxon>
        <taxon>Pseudomonadota</taxon>
        <taxon>Gammaproteobacteria</taxon>
        <taxon>Pseudomonadales</taxon>
        <taxon>Pseudomonadaceae</taxon>
        <taxon>Stutzerimonas</taxon>
    </lineage>
</organism>
<accession>A0AA42TGD0</accession>
<gene>
    <name evidence="1" type="ORF">N5C32_10685</name>
</gene>
<comment type="caution">
    <text evidence="1">The sequence shown here is derived from an EMBL/GenBank/DDBJ whole genome shotgun (WGS) entry which is preliminary data.</text>
</comment>
<proteinExistence type="predicted"/>
<dbReference type="EMBL" id="JAOCAE010000006">
    <property type="protein sequence ID" value="MDH1236504.1"/>
    <property type="molecule type" value="Genomic_DNA"/>
</dbReference>
<evidence type="ECO:0000313" key="2">
    <source>
        <dbReference type="Proteomes" id="UP001158500"/>
    </source>
</evidence>
<dbReference type="Proteomes" id="UP001158500">
    <property type="component" value="Unassembled WGS sequence"/>
</dbReference>
<name>A0AA42TGD0_STUST</name>
<dbReference type="AlphaFoldDB" id="A0AA42TGD0"/>
<reference evidence="1" key="1">
    <citation type="submission" date="2022-09" db="EMBL/GenBank/DDBJ databases">
        <title>Intensive care unit water sources are persistently colonized with multi-drug resistant bacteria and are the site of extensive horizontal gene transfer of antibiotic resistance genes.</title>
        <authorList>
            <person name="Diorio-Toth L."/>
        </authorList>
    </citation>
    <scope>NUCLEOTIDE SEQUENCE</scope>
    <source>
        <strain evidence="1">GD03947</strain>
    </source>
</reference>
<evidence type="ECO:0000313" key="1">
    <source>
        <dbReference type="EMBL" id="MDH1236504.1"/>
    </source>
</evidence>